<dbReference type="PRINTS" id="PR00756">
    <property type="entry name" value="ALADIPTASE"/>
</dbReference>
<comment type="cofactor">
    <cofactor evidence="1">
        <name>Zn(2+)</name>
        <dbReference type="ChEBI" id="CHEBI:29105"/>
    </cofactor>
</comment>
<dbReference type="Pfam" id="PF17900">
    <property type="entry name" value="Peptidase_M1_N"/>
    <property type="match status" value="1"/>
</dbReference>
<dbReference type="Gene3D" id="1.25.50.10">
    <property type="entry name" value="Peptidase M1, alanyl aminopeptidase, C-terminal domain"/>
    <property type="match status" value="1"/>
</dbReference>
<dbReference type="NCBIfam" id="TIGR02414">
    <property type="entry name" value="pepN_proteo"/>
    <property type="match status" value="1"/>
</dbReference>
<evidence type="ECO:0000256" key="2">
    <source>
        <dbReference type="ARBA" id="ARBA00010136"/>
    </source>
</evidence>
<gene>
    <name evidence="13" type="ORF">CSUI_008724</name>
</gene>
<evidence type="ECO:0000259" key="12">
    <source>
        <dbReference type="Pfam" id="PF17900"/>
    </source>
</evidence>
<dbReference type="Pfam" id="PF17432">
    <property type="entry name" value="DUF3458_C"/>
    <property type="match status" value="1"/>
</dbReference>
<dbReference type="InterPro" id="IPR042097">
    <property type="entry name" value="Aminopeptidase_N-like_N_sf"/>
</dbReference>
<evidence type="ECO:0000313" key="14">
    <source>
        <dbReference type="Proteomes" id="UP000221165"/>
    </source>
</evidence>
<keyword evidence="7" id="KW-0862">Zinc</keyword>
<dbReference type="AlphaFoldDB" id="A0A2C6KLS6"/>
<feature type="domain" description="Peptidase M1 alanyl aminopeptidase C-terminal" evidence="11">
    <location>
        <begin position="573"/>
        <end position="910"/>
    </location>
</feature>
<evidence type="ECO:0000256" key="5">
    <source>
        <dbReference type="ARBA" id="ARBA00022723"/>
    </source>
</evidence>
<proteinExistence type="inferred from homology"/>
<name>A0A2C6KLS6_9APIC</name>
<dbReference type="Gene3D" id="3.30.2010.30">
    <property type="match status" value="1"/>
</dbReference>
<evidence type="ECO:0000256" key="3">
    <source>
        <dbReference type="ARBA" id="ARBA00022438"/>
    </source>
</evidence>
<dbReference type="GO" id="GO:0008270">
    <property type="term" value="F:zinc ion binding"/>
    <property type="evidence" value="ECO:0007669"/>
    <property type="project" value="InterPro"/>
</dbReference>
<protein>
    <submittedName>
        <fullName evidence="13">Aminopeptidase n protein</fullName>
    </submittedName>
</protein>
<dbReference type="PANTHER" id="PTHR46322">
    <property type="entry name" value="PUROMYCIN-SENSITIVE AMINOPEPTIDASE"/>
    <property type="match status" value="1"/>
</dbReference>
<dbReference type="VEuPathDB" id="ToxoDB:CSUI_008724"/>
<evidence type="ECO:0000259" key="11">
    <source>
        <dbReference type="Pfam" id="PF17432"/>
    </source>
</evidence>
<keyword evidence="4" id="KW-0645">Protease</keyword>
<dbReference type="InterPro" id="IPR035414">
    <property type="entry name" value="Peptidase_M1_pepN_Ig-like"/>
</dbReference>
<dbReference type="SUPFAM" id="SSF55486">
    <property type="entry name" value="Metalloproteases ('zincins'), catalytic domain"/>
    <property type="match status" value="1"/>
</dbReference>
<evidence type="ECO:0000259" key="10">
    <source>
        <dbReference type="Pfam" id="PF11940"/>
    </source>
</evidence>
<dbReference type="SUPFAM" id="SSF63737">
    <property type="entry name" value="Leukotriene A4 hydrolase N-terminal domain"/>
    <property type="match status" value="1"/>
</dbReference>
<dbReference type="Pfam" id="PF01433">
    <property type="entry name" value="Peptidase_M1"/>
    <property type="match status" value="1"/>
</dbReference>
<dbReference type="InterPro" id="IPR024601">
    <property type="entry name" value="Peptidase_M1_pepN_C"/>
</dbReference>
<dbReference type="OrthoDB" id="10031169at2759"/>
<dbReference type="GO" id="GO:0006508">
    <property type="term" value="P:proteolysis"/>
    <property type="evidence" value="ECO:0007669"/>
    <property type="project" value="UniProtKB-KW"/>
</dbReference>
<accession>A0A2C6KLS6</accession>
<dbReference type="InterPro" id="IPR045357">
    <property type="entry name" value="Aminopeptidase_N-like_N"/>
</dbReference>
<dbReference type="GO" id="GO:0004177">
    <property type="term" value="F:aminopeptidase activity"/>
    <property type="evidence" value="ECO:0007669"/>
    <property type="project" value="UniProtKB-KW"/>
</dbReference>
<dbReference type="CDD" id="cd09600">
    <property type="entry name" value="M1_APN"/>
    <property type="match status" value="1"/>
</dbReference>
<dbReference type="InterPro" id="IPR037144">
    <property type="entry name" value="Peptidase_M1_pepN_C_sf"/>
</dbReference>
<organism evidence="13 14">
    <name type="scientific">Cystoisospora suis</name>
    <dbReference type="NCBI Taxonomy" id="483139"/>
    <lineage>
        <taxon>Eukaryota</taxon>
        <taxon>Sar</taxon>
        <taxon>Alveolata</taxon>
        <taxon>Apicomplexa</taxon>
        <taxon>Conoidasida</taxon>
        <taxon>Coccidia</taxon>
        <taxon>Eucoccidiorida</taxon>
        <taxon>Eimeriorina</taxon>
        <taxon>Sarcocystidae</taxon>
        <taxon>Cystoisospora</taxon>
    </lineage>
</organism>
<keyword evidence="14" id="KW-1185">Reference proteome</keyword>
<dbReference type="FunFam" id="3.30.2010.30:FF:000002">
    <property type="entry name" value="Putative aminopeptidase N"/>
    <property type="match status" value="1"/>
</dbReference>
<dbReference type="PANTHER" id="PTHR46322:SF1">
    <property type="entry name" value="PUROMYCIN-SENSITIVE AMINOPEPTIDASE"/>
    <property type="match status" value="1"/>
</dbReference>
<dbReference type="Pfam" id="PF11940">
    <property type="entry name" value="DUF3458"/>
    <property type="match status" value="1"/>
</dbReference>
<feature type="domain" description="Peptidase M1 membrane alanine aminopeptidase" evidence="9">
    <location>
        <begin position="245"/>
        <end position="458"/>
    </location>
</feature>
<dbReference type="InterPro" id="IPR001930">
    <property type="entry name" value="Peptidase_M1"/>
</dbReference>
<dbReference type="GO" id="GO:0008237">
    <property type="term" value="F:metallopeptidase activity"/>
    <property type="evidence" value="ECO:0007669"/>
    <property type="project" value="UniProtKB-KW"/>
</dbReference>
<dbReference type="Gene3D" id="2.60.40.1730">
    <property type="entry name" value="tricorn interacting facor f3 domain"/>
    <property type="match status" value="1"/>
</dbReference>
<evidence type="ECO:0000256" key="4">
    <source>
        <dbReference type="ARBA" id="ARBA00022670"/>
    </source>
</evidence>
<evidence type="ECO:0000313" key="13">
    <source>
        <dbReference type="EMBL" id="PHJ17452.1"/>
    </source>
</evidence>
<dbReference type="GeneID" id="94432060"/>
<dbReference type="Gene3D" id="1.10.390.10">
    <property type="entry name" value="Neutral Protease Domain 2"/>
    <property type="match status" value="1"/>
</dbReference>
<keyword evidence="3 13" id="KW-0031">Aminopeptidase</keyword>
<evidence type="ECO:0000259" key="9">
    <source>
        <dbReference type="Pfam" id="PF01433"/>
    </source>
</evidence>
<evidence type="ECO:0000256" key="8">
    <source>
        <dbReference type="ARBA" id="ARBA00023049"/>
    </source>
</evidence>
<dbReference type="EMBL" id="MIGC01004958">
    <property type="protein sequence ID" value="PHJ17452.1"/>
    <property type="molecule type" value="Genomic_DNA"/>
</dbReference>
<dbReference type="RefSeq" id="XP_067919173.1">
    <property type="nucleotide sequence ID" value="XM_068068849.1"/>
</dbReference>
<keyword evidence="6" id="KW-0378">Hydrolase</keyword>
<dbReference type="InterPro" id="IPR038438">
    <property type="entry name" value="PepN_Ig-like_sf"/>
</dbReference>
<evidence type="ECO:0000256" key="6">
    <source>
        <dbReference type="ARBA" id="ARBA00022801"/>
    </source>
</evidence>
<dbReference type="Gene3D" id="2.60.40.1840">
    <property type="match status" value="1"/>
</dbReference>
<dbReference type="InterPro" id="IPR014782">
    <property type="entry name" value="Peptidase_M1_dom"/>
</dbReference>
<reference evidence="13 14" key="1">
    <citation type="journal article" date="2017" name="Int. J. Parasitol.">
        <title>The genome of the protozoan parasite Cystoisospora suis and a reverse vaccinology approach to identify vaccine candidates.</title>
        <authorList>
            <person name="Palmieri N."/>
            <person name="Shrestha A."/>
            <person name="Ruttkowski B."/>
            <person name="Beck T."/>
            <person name="Vogl C."/>
            <person name="Tomley F."/>
            <person name="Blake D.P."/>
            <person name="Joachim A."/>
        </authorList>
    </citation>
    <scope>NUCLEOTIDE SEQUENCE [LARGE SCALE GENOMIC DNA]</scope>
    <source>
        <strain evidence="13 14">Wien I</strain>
    </source>
</reference>
<dbReference type="Proteomes" id="UP000221165">
    <property type="component" value="Unassembled WGS sequence"/>
</dbReference>
<sequence length="914" mass="103326">MDFSLDKTETRVKAKLLLHRRIGTAPSDLVFDGEELKLNLLSLERRQGAHKGTSEGRSKHDILTVFTDSYITTGDGRNDSGARRPFYDPNGSLVIPKELLPEAGGEQFTITTEVLINPQANTKLSGLYMSDGLFVTHNEAHGFRRITYFLDRPDVLSRYEVSICADKAEYPVLLSNGDLVEKGPDPEDSSRHCAIFRDPHKKPSYLFALVAGDLKSVEAKIFTKSGRSVRVAVWGVPRNHDKLGWALESALKSMRWDEEAFGREYDLDAFHIACVEGFNAGAMENKGLNIFNCDALLADPNITSDAEYRRILNIIGHEYFHNWSGDRVTVRDWTELTLKEGLTVFRDQEFMADIYSEPLKRIEDARLILTQQFREDGGPASHPIRPDHYASVDNLYTVTVYRKGAEVVRMYRTLMGPTTFREAMDLYFSRNDGKAATCEDFQAAMADASGRDFSQFARWYSRAGTPEVEVVRAEFDSAKQQFSFTVKQNPPPLSAHELAVQDGDDLLLHIPLKVGLIGKESRTDVIEGKTLVFELKEREQTFTIPDVSEDAALSFLRDFSAPVRVKFPDQSEKDLALLAANDSDPFGRWQAGQTLALKVLRRRVQEAKEGVKDFSSLPHTFERVIDSILEARDLDDAFKALILELPSYARLEQEVDPPVVPEAILAARLSVLRDLQASRQQAFMRAYQNSTIPEVEEETDSDDESIESPRDISQWGRRALRSVLLEYLTVVHDEDAARLATKHYFEARVMTDKLAALRRLVDMPQPDYRKRALAAFHEEAKGSPQLMTKWFSLQALSALPDTVERVRSLSQHPDYNPLVPNFARSLMSTFMNSNPAAFHRKDGAGYELAFDFLTSMDKINPRTGARAAAAFLQWERYDEGRRRKMRNVLERLASLPELSTDLGDVVEKALRLTS</sequence>
<feature type="domain" description="Peptidase M1 alanyl aminopeptidase Ig-like fold" evidence="10">
    <location>
        <begin position="464"/>
        <end position="567"/>
    </location>
</feature>
<dbReference type="InterPro" id="IPR027268">
    <property type="entry name" value="Peptidase_M4/M1_CTD_sf"/>
</dbReference>
<feature type="domain" description="Aminopeptidase N-like N-terminal" evidence="12">
    <location>
        <begin position="116"/>
        <end position="206"/>
    </location>
</feature>
<keyword evidence="8" id="KW-0482">Metalloprotease</keyword>
<comment type="caution">
    <text evidence="13">The sequence shown here is derived from an EMBL/GenBank/DDBJ whole genome shotgun (WGS) entry which is preliminary data.</text>
</comment>
<dbReference type="InterPro" id="IPR012779">
    <property type="entry name" value="Peptidase_M1_pepN"/>
</dbReference>
<keyword evidence="5" id="KW-0479">Metal-binding</keyword>
<comment type="similarity">
    <text evidence="2">Belongs to the peptidase M1 family.</text>
</comment>
<evidence type="ECO:0000256" key="1">
    <source>
        <dbReference type="ARBA" id="ARBA00001947"/>
    </source>
</evidence>
<evidence type="ECO:0000256" key="7">
    <source>
        <dbReference type="ARBA" id="ARBA00022833"/>
    </source>
</evidence>